<organism evidence="8 9">
    <name type="scientific">Candidatus Fimisoma avicola</name>
    <dbReference type="NCBI Taxonomy" id="2840826"/>
    <lineage>
        <taxon>Bacteria</taxon>
        <taxon>Bacillati</taxon>
        <taxon>Bacillota</taxon>
        <taxon>Clostridia</taxon>
        <taxon>Eubacteriales</taxon>
        <taxon>Candidatus Fimisoma</taxon>
    </lineage>
</organism>
<protein>
    <submittedName>
        <fullName evidence="8">Proline--tRNA ligase</fullName>
    </submittedName>
</protein>
<dbReference type="InterPro" id="IPR036621">
    <property type="entry name" value="Anticodon-bd_dom_sf"/>
</dbReference>
<name>A0A9D1I579_9FIRM</name>
<dbReference type="EMBL" id="DVMO01000110">
    <property type="protein sequence ID" value="HIU28214.1"/>
    <property type="molecule type" value="Genomic_DNA"/>
</dbReference>
<keyword evidence="4" id="KW-0067">ATP-binding</keyword>
<evidence type="ECO:0000256" key="2">
    <source>
        <dbReference type="ARBA" id="ARBA00022598"/>
    </source>
</evidence>
<accession>A0A9D1I579</accession>
<evidence type="ECO:0000259" key="7">
    <source>
        <dbReference type="Pfam" id="PF03129"/>
    </source>
</evidence>
<dbReference type="Pfam" id="PF03129">
    <property type="entry name" value="HGTP_anticodon"/>
    <property type="match status" value="1"/>
</dbReference>
<evidence type="ECO:0000256" key="6">
    <source>
        <dbReference type="ARBA" id="ARBA00023146"/>
    </source>
</evidence>
<keyword evidence="2 8" id="KW-0436">Ligase</keyword>
<evidence type="ECO:0000256" key="5">
    <source>
        <dbReference type="ARBA" id="ARBA00022917"/>
    </source>
</evidence>
<dbReference type="GO" id="GO:0005524">
    <property type="term" value="F:ATP binding"/>
    <property type="evidence" value="ECO:0007669"/>
    <property type="project" value="UniProtKB-KW"/>
</dbReference>
<feature type="non-terminal residue" evidence="8">
    <location>
        <position position="1"/>
    </location>
</feature>
<reference evidence="8" key="1">
    <citation type="submission" date="2020-10" db="EMBL/GenBank/DDBJ databases">
        <authorList>
            <person name="Gilroy R."/>
        </authorList>
    </citation>
    <scope>NUCLEOTIDE SEQUENCE</scope>
    <source>
        <strain evidence="8">11300</strain>
    </source>
</reference>
<dbReference type="CDD" id="cd00861">
    <property type="entry name" value="ProRS_anticodon_short"/>
    <property type="match status" value="1"/>
</dbReference>
<dbReference type="InterPro" id="IPR050062">
    <property type="entry name" value="Pro-tRNA_synthetase"/>
</dbReference>
<keyword evidence="5" id="KW-0648">Protein biosynthesis</keyword>
<proteinExistence type="predicted"/>
<dbReference type="FunFam" id="3.40.50.800:FF:000011">
    <property type="entry name" value="Proline--tRNA ligase"/>
    <property type="match status" value="1"/>
</dbReference>
<dbReference type="GO" id="GO:0005829">
    <property type="term" value="C:cytosol"/>
    <property type="evidence" value="ECO:0007669"/>
    <property type="project" value="TreeGrafter"/>
</dbReference>
<keyword evidence="3" id="KW-0547">Nucleotide-binding</keyword>
<dbReference type="PANTHER" id="PTHR42753">
    <property type="entry name" value="MITOCHONDRIAL RIBOSOME PROTEIN L39/PROLYL-TRNA LIGASE FAMILY MEMBER"/>
    <property type="match status" value="1"/>
</dbReference>
<dbReference type="InterPro" id="IPR004154">
    <property type="entry name" value="Anticodon-bd"/>
</dbReference>
<dbReference type="InterPro" id="IPR044140">
    <property type="entry name" value="ProRS_anticodon_short"/>
</dbReference>
<evidence type="ECO:0000256" key="4">
    <source>
        <dbReference type="ARBA" id="ARBA00022840"/>
    </source>
</evidence>
<evidence type="ECO:0000256" key="1">
    <source>
        <dbReference type="ARBA" id="ARBA00022490"/>
    </source>
</evidence>
<keyword evidence="6" id="KW-0030">Aminoacyl-tRNA synthetase</keyword>
<dbReference type="GO" id="GO:0006433">
    <property type="term" value="P:prolyl-tRNA aminoacylation"/>
    <property type="evidence" value="ECO:0007669"/>
    <property type="project" value="TreeGrafter"/>
</dbReference>
<dbReference type="GO" id="GO:0004827">
    <property type="term" value="F:proline-tRNA ligase activity"/>
    <property type="evidence" value="ECO:0007669"/>
    <property type="project" value="TreeGrafter"/>
</dbReference>
<dbReference type="SUPFAM" id="SSF52954">
    <property type="entry name" value="Class II aaRS ABD-related"/>
    <property type="match status" value="1"/>
</dbReference>
<dbReference type="Proteomes" id="UP000824091">
    <property type="component" value="Unassembled WGS sequence"/>
</dbReference>
<comment type="caution">
    <text evidence="8">The sequence shown here is derived from an EMBL/GenBank/DDBJ whole genome shotgun (WGS) entry which is preliminary data.</text>
</comment>
<gene>
    <name evidence="8" type="ORF">IAD16_07545</name>
</gene>
<sequence>HHDENGIIWPMSVAPCHVIITLVKPDDEAQKEVAEHIHEALENAGIEVLLDDRNERPGVKFKDADLLGIPIRITVGKRAGEGFVEYKLRREADKQELIFEEAVIRAIETVNRER</sequence>
<dbReference type="AlphaFoldDB" id="A0A9D1I579"/>
<evidence type="ECO:0000313" key="8">
    <source>
        <dbReference type="EMBL" id="HIU28214.1"/>
    </source>
</evidence>
<dbReference type="PANTHER" id="PTHR42753:SF2">
    <property type="entry name" value="PROLINE--TRNA LIGASE"/>
    <property type="match status" value="1"/>
</dbReference>
<evidence type="ECO:0000256" key="3">
    <source>
        <dbReference type="ARBA" id="ARBA00022741"/>
    </source>
</evidence>
<keyword evidence="1" id="KW-0963">Cytoplasm</keyword>
<evidence type="ECO:0000313" key="9">
    <source>
        <dbReference type="Proteomes" id="UP000824091"/>
    </source>
</evidence>
<reference evidence="8" key="2">
    <citation type="journal article" date="2021" name="PeerJ">
        <title>Extensive microbial diversity within the chicken gut microbiome revealed by metagenomics and culture.</title>
        <authorList>
            <person name="Gilroy R."/>
            <person name="Ravi A."/>
            <person name="Getino M."/>
            <person name="Pursley I."/>
            <person name="Horton D.L."/>
            <person name="Alikhan N.F."/>
            <person name="Baker D."/>
            <person name="Gharbi K."/>
            <person name="Hall N."/>
            <person name="Watson M."/>
            <person name="Adriaenssens E.M."/>
            <person name="Foster-Nyarko E."/>
            <person name="Jarju S."/>
            <person name="Secka A."/>
            <person name="Antonio M."/>
            <person name="Oren A."/>
            <person name="Chaudhuri R.R."/>
            <person name="La Ragione R."/>
            <person name="Hildebrand F."/>
            <person name="Pallen M.J."/>
        </authorList>
    </citation>
    <scope>NUCLEOTIDE SEQUENCE</scope>
    <source>
        <strain evidence="8">11300</strain>
    </source>
</reference>
<feature type="domain" description="Anticodon-binding" evidence="7">
    <location>
        <begin position="18"/>
        <end position="103"/>
    </location>
</feature>
<dbReference type="Gene3D" id="3.40.50.800">
    <property type="entry name" value="Anticodon-binding domain"/>
    <property type="match status" value="1"/>
</dbReference>